<dbReference type="AlphaFoldDB" id="A0A0F9KT74"/>
<dbReference type="GO" id="GO:0051920">
    <property type="term" value="F:peroxiredoxin activity"/>
    <property type="evidence" value="ECO:0007669"/>
    <property type="project" value="InterPro"/>
</dbReference>
<organism evidence="2">
    <name type="scientific">marine sediment metagenome</name>
    <dbReference type="NCBI Taxonomy" id="412755"/>
    <lineage>
        <taxon>unclassified sequences</taxon>
        <taxon>metagenomes</taxon>
        <taxon>ecological metagenomes</taxon>
    </lineage>
</organism>
<accession>A0A0F9KT74</accession>
<dbReference type="InterPro" id="IPR003779">
    <property type="entry name" value="CMD-like"/>
</dbReference>
<feature type="domain" description="Carboxymuconolactone decarboxylase-like" evidence="1">
    <location>
        <begin position="23"/>
        <end position="97"/>
    </location>
</feature>
<dbReference type="Gene3D" id="1.20.1290.10">
    <property type="entry name" value="AhpD-like"/>
    <property type="match status" value="1"/>
</dbReference>
<dbReference type="PANTHER" id="PTHR35446:SF2">
    <property type="entry name" value="CARBOXYMUCONOLACTONE DECARBOXYLASE-LIKE DOMAIN-CONTAINING PROTEIN"/>
    <property type="match status" value="1"/>
</dbReference>
<reference evidence="2" key="1">
    <citation type="journal article" date="2015" name="Nature">
        <title>Complex archaea that bridge the gap between prokaryotes and eukaryotes.</title>
        <authorList>
            <person name="Spang A."/>
            <person name="Saw J.H."/>
            <person name="Jorgensen S.L."/>
            <person name="Zaremba-Niedzwiedzka K."/>
            <person name="Martijn J."/>
            <person name="Lind A.E."/>
            <person name="van Eijk R."/>
            <person name="Schleper C."/>
            <person name="Guy L."/>
            <person name="Ettema T.J."/>
        </authorList>
    </citation>
    <scope>NUCLEOTIDE SEQUENCE</scope>
</reference>
<feature type="non-terminal residue" evidence="2">
    <location>
        <position position="1"/>
    </location>
</feature>
<dbReference type="PANTHER" id="PTHR35446">
    <property type="entry name" value="SI:CH211-175M2.5"/>
    <property type="match status" value="1"/>
</dbReference>
<proteinExistence type="predicted"/>
<evidence type="ECO:0000259" key="1">
    <source>
        <dbReference type="Pfam" id="PF02627"/>
    </source>
</evidence>
<protein>
    <recommendedName>
        <fullName evidence="1">Carboxymuconolactone decarboxylase-like domain-containing protein</fullName>
    </recommendedName>
</protein>
<name>A0A0F9KT74_9ZZZZ</name>
<evidence type="ECO:0000313" key="2">
    <source>
        <dbReference type="EMBL" id="KKM85499.1"/>
    </source>
</evidence>
<comment type="caution">
    <text evidence="2">The sequence shown here is derived from an EMBL/GenBank/DDBJ whole genome shotgun (WGS) entry which is preliminary data.</text>
</comment>
<dbReference type="Pfam" id="PF02627">
    <property type="entry name" value="CMD"/>
    <property type="match status" value="1"/>
</dbReference>
<dbReference type="SUPFAM" id="SSF69118">
    <property type="entry name" value="AhpD-like"/>
    <property type="match status" value="1"/>
</dbReference>
<dbReference type="InterPro" id="IPR029032">
    <property type="entry name" value="AhpD-like"/>
</dbReference>
<gene>
    <name evidence="2" type="ORF">LCGC14_1288360</name>
</gene>
<sequence>EIQKTLGIDFVPNMYKALAGNPDYLEMTWKKVQMVMGVDGKLGRKTKEIVALTVSIMSGCEYCTSVYNEAVKYAGLDDDALLELYAVIDLYSGLNRLNIGLQTKMDEKPWHGCGGG</sequence>
<dbReference type="EMBL" id="LAZR01007399">
    <property type="protein sequence ID" value="KKM85499.1"/>
    <property type="molecule type" value="Genomic_DNA"/>
</dbReference>